<dbReference type="PROSITE" id="PS51471">
    <property type="entry name" value="FE2OG_OXY"/>
    <property type="match status" value="1"/>
</dbReference>
<accession>A0A2P6TF46</accession>
<evidence type="ECO:0000313" key="4">
    <source>
        <dbReference type="Proteomes" id="UP000239899"/>
    </source>
</evidence>
<evidence type="ECO:0000259" key="2">
    <source>
        <dbReference type="PROSITE" id="PS51471"/>
    </source>
</evidence>
<organism evidence="3 4">
    <name type="scientific">Chlorella sorokiniana</name>
    <name type="common">Freshwater green alga</name>
    <dbReference type="NCBI Taxonomy" id="3076"/>
    <lineage>
        <taxon>Eukaryota</taxon>
        <taxon>Viridiplantae</taxon>
        <taxon>Chlorophyta</taxon>
        <taxon>core chlorophytes</taxon>
        <taxon>Trebouxiophyceae</taxon>
        <taxon>Chlorellales</taxon>
        <taxon>Chlorellaceae</taxon>
        <taxon>Chlorella clade</taxon>
        <taxon>Chlorella</taxon>
    </lineage>
</organism>
<evidence type="ECO:0000313" key="3">
    <source>
        <dbReference type="EMBL" id="PRW32591.1"/>
    </source>
</evidence>
<dbReference type="AlphaFoldDB" id="A0A2P6TF46"/>
<keyword evidence="4" id="KW-1185">Reference proteome</keyword>
<dbReference type="InterPro" id="IPR026992">
    <property type="entry name" value="DIOX_N"/>
</dbReference>
<dbReference type="Gene3D" id="2.60.120.330">
    <property type="entry name" value="B-lactam Antibiotic, Isopenicillin N Synthase, Chain"/>
    <property type="match status" value="1"/>
</dbReference>
<feature type="domain" description="Fe2OG dioxygenase" evidence="2">
    <location>
        <begin position="182"/>
        <end position="319"/>
    </location>
</feature>
<proteinExistence type="inferred from homology"/>
<sequence>MAAPAAAPPPAKVTQANAPVISLANFEERKHEIAQQLHKAASEVGFFYITDHGISQEEIDRAFATGIKFLDREKEFKTTWPFNPDSYLGYRGPDELETVTGNRLWEWFSVGRYGTKGYNYHAQAFEGEEWPQELGEEFRQVALSFQERTHDIALKILRALWISLGRDESELDDPFDITSPENPSFMAWNKYPALTSEQIEGLKNGKGKLPPRLHAHADMDVLTILFNRVGDVGLEIAPGKDSENLDEIIEDVGNIWNHVPVAKEWLPLDPRPGCITVNVGDGLTRWTDGVFKSTYHRVRAPKQGDPTGERYSIPYFVNPRLNYIMQGPKKRWGPITGFDILSKTGNAYAARRNSPDKSWQEAAYTDEIAELNAETAEGRADLLAKNGVTRKQRDSVVGNGNGSGVQASALRVARPAVAQRAPRAAGALRRSALVGAPLRMARAF</sequence>
<dbReference type="STRING" id="3076.A0A2P6TF46"/>
<dbReference type="OrthoDB" id="288590at2759"/>
<reference evidence="3 4" key="1">
    <citation type="journal article" date="2018" name="Plant J.">
        <title>Genome sequences of Chlorella sorokiniana UTEX 1602 and Micractinium conductrix SAG 241.80: implications to maltose excretion by a green alga.</title>
        <authorList>
            <person name="Arriola M.B."/>
            <person name="Velmurugan N."/>
            <person name="Zhang Y."/>
            <person name="Plunkett M.H."/>
            <person name="Hondzo H."/>
            <person name="Barney B.M."/>
        </authorList>
    </citation>
    <scope>NUCLEOTIDE SEQUENCE [LARGE SCALE GENOMIC DNA]</scope>
    <source>
        <strain evidence="4">UTEX 1602</strain>
    </source>
</reference>
<name>A0A2P6TF46_CHLSO</name>
<protein>
    <submittedName>
        <fullName evidence="3">Clavaminate synthase</fullName>
    </submittedName>
</protein>
<comment type="similarity">
    <text evidence="1">Belongs to the iron/ascorbate-dependent oxidoreductase family.</text>
</comment>
<dbReference type="GO" id="GO:0046872">
    <property type="term" value="F:metal ion binding"/>
    <property type="evidence" value="ECO:0007669"/>
    <property type="project" value="UniProtKB-KW"/>
</dbReference>
<dbReference type="Pfam" id="PF03171">
    <property type="entry name" value="2OG-FeII_Oxy"/>
    <property type="match status" value="1"/>
</dbReference>
<dbReference type="Pfam" id="PF14226">
    <property type="entry name" value="DIOX_N"/>
    <property type="match status" value="1"/>
</dbReference>
<dbReference type="PANTHER" id="PTHR47990">
    <property type="entry name" value="2-OXOGLUTARATE (2OG) AND FE(II)-DEPENDENT OXYGENASE SUPERFAMILY PROTEIN-RELATED"/>
    <property type="match status" value="1"/>
</dbReference>
<keyword evidence="1" id="KW-0479">Metal-binding</keyword>
<dbReference type="SUPFAM" id="SSF51197">
    <property type="entry name" value="Clavaminate synthase-like"/>
    <property type="match status" value="1"/>
</dbReference>
<dbReference type="InterPro" id="IPR050231">
    <property type="entry name" value="Iron_ascorbate_oxido_reductase"/>
</dbReference>
<evidence type="ECO:0000256" key="1">
    <source>
        <dbReference type="RuleBase" id="RU003682"/>
    </source>
</evidence>
<dbReference type="GO" id="GO:0016491">
    <property type="term" value="F:oxidoreductase activity"/>
    <property type="evidence" value="ECO:0007669"/>
    <property type="project" value="UniProtKB-KW"/>
</dbReference>
<gene>
    <name evidence="3" type="ORF">C2E21_8313</name>
</gene>
<dbReference type="InterPro" id="IPR005123">
    <property type="entry name" value="Oxoglu/Fe-dep_dioxygenase_dom"/>
</dbReference>
<dbReference type="Proteomes" id="UP000239899">
    <property type="component" value="Unassembled WGS sequence"/>
</dbReference>
<dbReference type="EMBL" id="LHPG02000019">
    <property type="protein sequence ID" value="PRW32591.1"/>
    <property type="molecule type" value="Genomic_DNA"/>
</dbReference>
<dbReference type="InterPro" id="IPR044861">
    <property type="entry name" value="IPNS-like_FE2OG_OXY"/>
</dbReference>
<keyword evidence="1" id="KW-0560">Oxidoreductase</keyword>
<comment type="caution">
    <text evidence="3">The sequence shown here is derived from an EMBL/GenBank/DDBJ whole genome shotgun (WGS) entry which is preliminary data.</text>
</comment>
<dbReference type="InterPro" id="IPR027443">
    <property type="entry name" value="IPNS-like_sf"/>
</dbReference>
<keyword evidence="1" id="KW-0408">Iron</keyword>